<reference evidence="1 2" key="1">
    <citation type="journal article" date="2014" name="Genome Announc.">
        <title>Draft Genome Sequence of Xylella fastidiosa Pear Leaf Scorch Strain in Taiwan.</title>
        <authorList>
            <person name="Su C.C."/>
            <person name="Deng W.L."/>
            <person name="Jan F.J."/>
            <person name="Chang C.J."/>
            <person name="Huang H."/>
            <person name="Chen J."/>
        </authorList>
    </citation>
    <scope>NUCLEOTIDE SEQUENCE [LARGE SCALE GENOMIC DNA]</scope>
    <source>
        <strain evidence="1 2">PLS229</strain>
    </source>
</reference>
<name>Z9JMX7_9GAMM</name>
<proteinExistence type="predicted"/>
<evidence type="ECO:0000313" key="1">
    <source>
        <dbReference type="EMBL" id="EWS79087.1"/>
    </source>
</evidence>
<comment type="caution">
    <text evidence="1">The sequence shown here is derived from an EMBL/GenBank/DDBJ whole genome shotgun (WGS) entry which is preliminary data.</text>
</comment>
<dbReference type="AlphaFoldDB" id="Z9JMX7"/>
<sequence>MHHLAACLVLIGTGRVFWVCLLTIQPFDVFEVESD</sequence>
<evidence type="ECO:0000313" key="2">
    <source>
        <dbReference type="Proteomes" id="UP000020406"/>
    </source>
</evidence>
<gene>
    <name evidence="1" type="ORF">AF72_02455</name>
</gene>
<dbReference type="Proteomes" id="UP000020406">
    <property type="component" value="Unassembled WGS sequence"/>
</dbReference>
<organism evidence="1 2">
    <name type="scientific">Xylella taiwanensis</name>
    <dbReference type="NCBI Taxonomy" id="1444770"/>
    <lineage>
        <taxon>Bacteria</taxon>
        <taxon>Pseudomonadati</taxon>
        <taxon>Pseudomonadota</taxon>
        <taxon>Gammaproteobacteria</taxon>
        <taxon>Lysobacterales</taxon>
        <taxon>Lysobacteraceae</taxon>
        <taxon>Xylella</taxon>
    </lineage>
</organism>
<dbReference type="EMBL" id="JDSQ01000003">
    <property type="protein sequence ID" value="EWS79087.1"/>
    <property type="molecule type" value="Genomic_DNA"/>
</dbReference>
<protein>
    <submittedName>
        <fullName evidence="1">Uncharacterized protein</fullName>
    </submittedName>
</protein>
<accession>Z9JMX7</accession>